<dbReference type="PANTHER" id="PTHR46268">
    <property type="entry name" value="STRESS RESPONSE PROTEIN NHAX"/>
    <property type="match status" value="1"/>
</dbReference>
<evidence type="ECO:0000313" key="3">
    <source>
        <dbReference type="EMBL" id="CAE6739945.1"/>
    </source>
</evidence>
<accession>A0ABN7LAT0</accession>
<gene>
    <name evidence="3" type="ORF">NSPZN2_130040</name>
</gene>
<dbReference type="InterPro" id="IPR014729">
    <property type="entry name" value="Rossmann-like_a/b/a_fold"/>
</dbReference>
<feature type="domain" description="UspA" evidence="2">
    <location>
        <begin position="2"/>
        <end position="133"/>
    </location>
</feature>
<protein>
    <submittedName>
        <fullName evidence="3">Universal stress protein</fullName>
    </submittedName>
</protein>
<proteinExistence type="inferred from homology"/>
<dbReference type="Proteomes" id="UP000675880">
    <property type="component" value="Unassembled WGS sequence"/>
</dbReference>
<dbReference type="RefSeq" id="WP_213041982.1">
    <property type="nucleotide sequence ID" value="NZ_CAJNBJ010000005.1"/>
</dbReference>
<dbReference type="EMBL" id="CAJNBJ010000005">
    <property type="protein sequence ID" value="CAE6739945.1"/>
    <property type="molecule type" value="Genomic_DNA"/>
</dbReference>
<dbReference type="Pfam" id="PF00582">
    <property type="entry name" value="Usp"/>
    <property type="match status" value="2"/>
</dbReference>
<comment type="similarity">
    <text evidence="1">Belongs to the universal stress protein A family.</text>
</comment>
<name>A0ABN7LAT0_9BACT</name>
<dbReference type="InterPro" id="IPR006016">
    <property type="entry name" value="UspA"/>
</dbReference>
<dbReference type="PANTHER" id="PTHR46268:SF22">
    <property type="entry name" value="SENSOR PROTEIN KDPD-RELATED"/>
    <property type="match status" value="1"/>
</dbReference>
<dbReference type="InterPro" id="IPR006015">
    <property type="entry name" value="Universal_stress_UspA"/>
</dbReference>
<dbReference type="CDD" id="cd00293">
    <property type="entry name" value="USP-like"/>
    <property type="match status" value="2"/>
</dbReference>
<feature type="domain" description="UspA" evidence="2">
    <location>
        <begin position="152"/>
        <end position="274"/>
    </location>
</feature>
<evidence type="ECO:0000259" key="2">
    <source>
        <dbReference type="Pfam" id="PF00582"/>
    </source>
</evidence>
<keyword evidence="4" id="KW-1185">Reference proteome</keyword>
<reference evidence="3 4" key="1">
    <citation type="submission" date="2021-02" db="EMBL/GenBank/DDBJ databases">
        <authorList>
            <person name="Han P."/>
        </authorList>
    </citation>
    <scope>NUCLEOTIDE SEQUENCE [LARGE SCALE GENOMIC DNA]</scope>
    <source>
        <strain evidence="3">Candidatus Nitrospira sp. ZN2</strain>
    </source>
</reference>
<sequence length="293" mass="31540">MLLPTDFQQPARRAFNYALKLANVYGVKLEIVHVIKTVSESSQVSPESRSLDSLKTSALLELGRLTSMAKDAGINAQPRLLFGGPSDCILESAAAYHAGLIVMGTHGHTGWDRLRLGSTAQAVVREASCPVLTLQEVVARDSFRHHAKVSLDRLLVATDFSPCADAALRYVSGMAARLKAQVCIVHAADEGMAHKVGLRKLRILTRELQQNGIAAESMSAPGDPVEIILRLAAQWQADVIAAGTQGRRGLARMLLGSVAEALLGRAGCPVLILRNVSQFLPAGDRHERRRTSS</sequence>
<organism evidence="3 4">
    <name type="scientific">Nitrospira defluvii</name>
    <dbReference type="NCBI Taxonomy" id="330214"/>
    <lineage>
        <taxon>Bacteria</taxon>
        <taxon>Pseudomonadati</taxon>
        <taxon>Nitrospirota</taxon>
        <taxon>Nitrospiria</taxon>
        <taxon>Nitrospirales</taxon>
        <taxon>Nitrospiraceae</taxon>
        <taxon>Nitrospira</taxon>
    </lineage>
</organism>
<comment type="caution">
    <text evidence="3">The sequence shown here is derived from an EMBL/GenBank/DDBJ whole genome shotgun (WGS) entry which is preliminary data.</text>
</comment>
<evidence type="ECO:0000256" key="1">
    <source>
        <dbReference type="ARBA" id="ARBA00008791"/>
    </source>
</evidence>
<dbReference type="Gene3D" id="3.40.50.620">
    <property type="entry name" value="HUPs"/>
    <property type="match status" value="2"/>
</dbReference>
<evidence type="ECO:0000313" key="4">
    <source>
        <dbReference type="Proteomes" id="UP000675880"/>
    </source>
</evidence>
<dbReference type="SUPFAM" id="SSF52402">
    <property type="entry name" value="Adenine nucleotide alpha hydrolases-like"/>
    <property type="match status" value="2"/>
</dbReference>
<dbReference type="PRINTS" id="PR01438">
    <property type="entry name" value="UNVRSLSTRESS"/>
</dbReference>